<sequence>MNPKSLTFSNSDGINLSAHLYMPLDREPKFYAIFAHCFTCSKNFSAVSRISKSLSQEGVAVFSFDFTGLGRSEGDFKDSTFSSNISDLLDAAAFLKENYEAPKMLIGHSLGGAAVLYASPHLEEVSAVVTLGAPADPLHVKHLFQNSIEEIEESGKAKVFIGGRPFQISSEFVKDLEKKPINSFLKKLKKSLLILHSPQDEIVEIKNAQMIYEAAFHPKSFVSLDGADHLVSKTEDAAYIGQVIASWSNRYIESKQAVENDTKGNPVMVRLSKNQGYTTDVKTPFHHLIADEPKDVGGNNLGPTPYDLLMASLGTCTAMTLKMYAERKKWNLDEVRVYLDHQKVHKEDSENTDEPSAKVSRFTRVIELEGDLNQEERQRLLEIANRCPVHRTLEEDIVIHTVLSK</sequence>
<dbReference type="InterPro" id="IPR003718">
    <property type="entry name" value="OsmC/Ohr_fam"/>
</dbReference>
<evidence type="ECO:0000259" key="1">
    <source>
        <dbReference type="Pfam" id="PF12146"/>
    </source>
</evidence>
<proteinExistence type="predicted"/>
<keyword evidence="3" id="KW-1185">Reference proteome</keyword>
<accession>A0A1I5H346</accession>
<dbReference type="AlphaFoldDB" id="A0A1I5H346"/>
<dbReference type="Pfam" id="PF12146">
    <property type="entry name" value="Hydrolase_4"/>
    <property type="match status" value="1"/>
</dbReference>
<dbReference type="STRING" id="226506.SAMN04488519_106230"/>
<dbReference type="SUPFAM" id="SSF82784">
    <property type="entry name" value="OsmC-like"/>
    <property type="match status" value="1"/>
</dbReference>
<dbReference type="ESTHER" id="9bact-a0a1i5h346">
    <property type="family name" value="Est-OsmC"/>
</dbReference>
<evidence type="ECO:0000313" key="2">
    <source>
        <dbReference type="EMBL" id="SFO42241.1"/>
    </source>
</evidence>
<feature type="domain" description="Serine aminopeptidase S33" evidence="1">
    <location>
        <begin position="47"/>
        <end position="133"/>
    </location>
</feature>
<dbReference type="SUPFAM" id="SSF53474">
    <property type="entry name" value="alpha/beta-Hydrolases"/>
    <property type="match status" value="1"/>
</dbReference>
<dbReference type="Gene3D" id="3.30.300.20">
    <property type="match status" value="1"/>
</dbReference>
<dbReference type="PANTHER" id="PTHR39624">
    <property type="entry name" value="PROTEIN INVOLVED IN RIMO-MEDIATED BETA-METHYLTHIOLATION OF RIBOSOMAL PROTEIN S12 YCAO"/>
    <property type="match status" value="1"/>
</dbReference>
<dbReference type="InterPro" id="IPR015946">
    <property type="entry name" value="KH_dom-like_a/b"/>
</dbReference>
<gene>
    <name evidence="2" type="ORF">SAMN04488519_106230</name>
</gene>
<dbReference type="InterPro" id="IPR036102">
    <property type="entry name" value="OsmC/Ohrsf"/>
</dbReference>
<evidence type="ECO:0000313" key="3">
    <source>
        <dbReference type="Proteomes" id="UP000199564"/>
    </source>
</evidence>
<protein>
    <submittedName>
        <fullName evidence="2">Putative redox protein</fullName>
    </submittedName>
</protein>
<dbReference type="EMBL" id="FOVW01000006">
    <property type="protein sequence ID" value="SFO42241.1"/>
    <property type="molecule type" value="Genomic_DNA"/>
</dbReference>
<dbReference type="RefSeq" id="WP_091654145.1">
    <property type="nucleotide sequence ID" value="NZ_FOVW01000006.1"/>
</dbReference>
<dbReference type="Pfam" id="PF02566">
    <property type="entry name" value="OsmC"/>
    <property type="match status" value="1"/>
</dbReference>
<dbReference type="Gene3D" id="3.40.50.1820">
    <property type="entry name" value="alpha/beta hydrolase"/>
    <property type="match status" value="1"/>
</dbReference>
<dbReference type="InterPro" id="IPR022742">
    <property type="entry name" value="Hydrolase_4"/>
</dbReference>
<name>A0A1I5H346_9BACT</name>
<dbReference type="Proteomes" id="UP000199564">
    <property type="component" value="Unassembled WGS sequence"/>
</dbReference>
<dbReference type="InterPro" id="IPR029058">
    <property type="entry name" value="AB_hydrolase_fold"/>
</dbReference>
<reference evidence="3" key="1">
    <citation type="submission" date="2016-10" db="EMBL/GenBank/DDBJ databases">
        <authorList>
            <person name="Varghese N."/>
            <person name="Submissions S."/>
        </authorList>
    </citation>
    <scope>NUCLEOTIDE SEQUENCE [LARGE SCALE GENOMIC DNA]</scope>
    <source>
        <strain evidence="3">DSM 15282</strain>
    </source>
</reference>
<dbReference type="PANTHER" id="PTHR39624:SF2">
    <property type="entry name" value="OSMC-LIKE PROTEIN"/>
    <property type="match status" value="1"/>
</dbReference>
<organism evidence="2 3">
    <name type="scientific">Algoriphagus ornithinivorans</name>
    <dbReference type="NCBI Taxonomy" id="226506"/>
    <lineage>
        <taxon>Bacteria</taxon>
        <taxon>Pseudomonadati</taxon>
        <taxon>Bacteroidota</taxon>
        <taxon>Cytophagia</taxon>
        <taxon>Cytophagales</taxon>
        <taxon>Cyclobacteriaceae</taxon>
        <taxon>Algoriphagus</taxon>
    </lineage>
</organism>